<name>A0ABY2QEL9_9SPHN</name>
<dbReference type="Proteomes" id="UP000308038">
    <property type="component" value="Unassembled WGS sequence"/>
</dbReference>
<dbReference type="InterPro" id="IPR036837">
    <property type="entry name" value="Cation_efflux_CTD_sf"/>
</dbReference>
<feature type="compositionally biased region" description="Basic residues" evidence="9">
    <location>
        <begin position="34"/>
        <end position="43"/>
    </location>
</feature>
<dbReference type="InterPro" id="IPR002524">
    <property type="entry name" value="Cation_efflux"/>
</dbReference>
<feature type="compositionally biased region" description="Basic residues" evidence="9">
    <location>
        <begin position="1"/>
        <end position="10"/>
    </location>
</feature>
<organism evidence="13 14">
    <name type="scientific">Sphingomonas olei</name>
    <dbReference type="NCBI Taxonomy" id="1886787"/>
    <lineage>
        <taxon>Bacteria</taxon>
        <taxon>Pseudomonadati</taxon>
        <taxon>Pseudomonadota</taxon>
        <taxon>Alphaproteobacteria</taxon>
        <taxon>Sphingomonadales</taxon>
        <taxon>Sphingomonadaceae</taxon>
        <taxon>Sphingomonas</taxon>
    </lineage>
</organism>
<dbReference type="EMBL" id="SSTI01000010">
    <property type="protein sequence ID" value="THG38676.1"/>
    <property type="molecule type" value="Genomic_DNA"/>
</dbReference>
<keyword evidence="14" id="KW-1185">Reference proteome</keyword>
<feature type="domain" description="Cation efflux protein cytoplasmic" evidence="12">
    <location>
        <begin position="248"/>
        <end position="321"/>
    </location>
</feature>
<evidence type="ECO:0000256" key="6">
    <source>
        <dbReference type="ARBA" id="ARBA00022989"/>
    </source>
</evidence>
<evidence type="ECO:0000256" key="8">
    <source>
        <dbReference type="ARBA" id="ARBA00023136"/>
    </source>
</evidence>
<feature type="transmembrane region" description="Helical" evidence="10">
    <location>
        <begin position="119"/>
        <end position="139"/>
    </location>
</feature>
<evidence type="ECO:0000256" key="7">
    <source>
        <dbReference type="ARBA" id="ARBA00023065"/>
    </source>
</evidence>
<dbReference type="RefSeq" id="WP_136452061.1">
    <property type="nucleotide sequence ID" value="NZ_SSTI01000010.1"/>
</dbReference>
<evidence type="ECO:0000313" key="13">
    <source>
        <dbReference type="EMBL" id="THG38676.1"/>
    </source>
</evidence>
<feature type="transmembrane region" description="Helical" evidence="10">
    <location>
        <begin position="215"/>
        <end position="236"/>
    </location>
</feature>
<dbReference type="Pfam" id="PF16916">
    <property type="entry name" value="ZT_dimer"/>
    <property type="match status" value="1"/>
</dbReference>
<dbReference type="PANTHER" id="PTHR11562:SF17">
    <property type="entry name" value="RE54080P-RELATED"/>
    <property type="match status" value="1"/>
</dbReference>
<comment type="caution">
    <text evidence="13">The sequence shown here is derived from an EMBL/GenBank/DDBJ whole genome shotgun (WGS) entry which is preliminary data.</text>
</comment>
<feature type="transmembrane region" description="Helical" evidence="10">
    <location>
        <begin position="151"/>
        <end position="175"/>
    </location>
</feature>
<evidence type="ECO:0000313" key="14">
    <source>
        <dbReference type="Proteomes" id="UP000308038"/>
    </source>
</evidence>
<feature type="transmembrane region" description="Helical" evidence="10">
    <location>
        <begin position="187"/>
        <end position="209"/>
    </location>
</feature>
<dbReference type="InterPro" id="IPR058533">
    <property type="entry name" value="Cation_efflux_TM"/>
</dbReference>
<dbReference type="Gene3D" id="1.20.1510.10">
    <property type="entry name" value="Cation efflux protein transmembrane domain"/>
    <property type="match status" value="1"/>
</dbReference>
<dbReference type="InterPro" id="IPR027469">
    <property type="entry name" value="Cation_efflux_TMD_sf"/>
</dbReference>
<keyword evidence="6 10" id="KW-1133">Transmembrane helix</keyword>
<protein>
    <submittedName>
        <fullName evidence="13">Cation transporter</fullName>
    </submittedName>
</protein>
<gene>
    <name evidence="13" type="ORF">E5988_13910</name>
</gene>
<sequence length="335" mass="34941">MGHAHHHGHAQSRVDGSAAAGSHDDGHAHDHGHGHGHGHHHHPAPPASWDRAFAIGIGLNLVYVVAEAGAGLWTDSVALLADAGHNLSDVLGLAVAWGGAALARTPPSKRFTYGLKGSTILAALANALLLLVALGAIVLEAAQRFADPAPVPGLTVSAVAAVGILINGLTAWLFARGRKGDVNIRGAYLHMLADAAVSAGVVVAGIGIWLSGFGWIDPIVSIVIAALIFWQTWGLLRETVEMSLAAVPRAIDYDRVQAALAELPGVSQVHDLHIWPMSTTEPVLTAHLLMPAGHPGDTFLAEAQDMLHDRFNIGHATLQVETGENPCMLEPHGSV</sequence>
<dbReference type="NCBIfam" id="TIGR01297">
    <property type="entry name" value="CDF"/>
    <property type="match status" value="1"/>
</dbReference>
<keyword evidence="3" id="KW-0813">Transport</keyword>
<feature type="domain" description="Cation efflux protein transmembrane" evidence="11">
    <location>
        <begin position="55"/>
        <end position="241"/>
    </location>
</feature>
<dbReference type="InterPro" id="IPR027470">
    <property type="entry name" value="Cation_efflux_CTD"/>
</dbReference>
<proteinExistence type="inferred from homology"/>
<keyword evidence="5" id="KW-0864">Zinc transport</keyword>
<reference evidence="13 14" key="1">
    <citation type="submission" date="2019-04" db="EMBL/GenBank/DDBJ databases">
        <title>Microbes associate with the intestines of laboratory mice.</title>
        <authorList>
            <person name="Navarre W."/>
            <person name="Wong E."/>
            <person name="Huang K.C."/>
            <person name="Tropini C."/>
            <person name="Ng K."/>
            <person name="Yu B."/>
        </authorList>
    </citation>
    <scope>NUCLEOTIDE SEQUENCE [LARGE SCALE GENOMIC DNA]</scope>
    <source>
        <strain evidence="13 14">NM83_B4-11</strain>
    </source>
</reference>
<evidence type="ECO:0000259" key="12">
    <source>
        <dbReference type="Pfam" id="PF16916"/>
    </source>
</evidence>
<evidence type="ECO:0000256" key="9">
    <source>
        <dbReference type="SAM" id="MobiDB-lite"/>
    </source>
</evidence>
<keyword evidence="8 10" id="KW-0472">Membrane</keyword>
<feature type="compositionally biased region" description="Basic and acidic residues" evidence="9">
    <location>
        <begin position="22"/>
        <end position="33"/>
    </location>
</feature>
<comment type="similarity">
    <text evidence="2">Belongs to the cation diffusion facilitator (CDF) transporter (TC 2.A.4) family. SLC30A subfamily.</text>
</comment>
<evidence type="ECO:0000259" key="11">
    <source>
        <dbReference type="Pfam" id="PF01545"/>
    </source>
</evidence>
<keyword evidence="5" id="KW-0862">Zinc</keyword>
<dbReference type="SUPFAM" id="SSF160240">
    <property type="entry name" value="Cation efflux protein cytoplasmic domain-like"/>
    <property type="match status" value="1"/>
</dbReference>
<evidence type="ECO:0000256" key="10">
    <source>
        <dbReference type="SAM" id="Phobius"/>
    </source>
</evidence>
<keyword evidence="7" id="KW-0406">Ion transport</keyword>
<dbReference type="Pfam" id="PF01545">
    <property type="entry name" value="Cation_efflux"/>
    <property type="match status" value="1"/>
</dbReference>
<accession>A0ABY2QEL9</accession>
<dbReference type="SUPFAM" id="SSF161111">
    <property type="entry name" value="Cation efflux protein transmembrane domain-like"/>
    <property type="match status" value="1"/>
</dbReference>
<evidence type="ECO:0000256" key="5">
    <source>
        <dbReference type="ARBA" id="ARBA00022906"/>
    </source>
</evidence>
<dbReference type="InterPro" id="IPR050681">
    <property type="entry name" value="CDF/SLC30A"/>
</dbReference>
<evidence type="ECO:0000256" key="1">
    <source>
        <dbReference type="ARBA" id="ARBA00004141"/>
    </source>
</evidence>
<evidence type="ECO:0000256" key="2">
    <source>
        <dbReference type="ARBA" id="ARBA00008873"/>
    </source>
</evidence>
<feature type="region of interest" description="Disordered" evidence="9">
    <location>
        <begin position="1"/>
        <end position="45"/>
    </location>
</feature>
<keyword evidence="4 10" id="KW-0812">Transmembrane</keyword>
<evidence type="ECO:0000256" key="3">
    <source>
        <dbReference type="ARBA" id="ARBA00022448"/>
    </source>
</evidence>
<dbReference type="PANTHER" id="PTHR11562">
    <property type="entry name" value="CATION EFFLUX PROTEIN/ ZINC TRANSPORTER"/>
    <property type="match status" value="1"/>
</dbReference>
<evidence type="ECO:0000256" key="4">
    <source>
        <dbReference type="ARBA" id="ARBA00022692"/>
    </source>
</evidence>
<comment type="subcellular location">
    <subcellularLocation>
        <location evidence="1">Membrane</location>
        <topology evidence="1">Multi-pass membrane protein</topology>
    </subcellularLocation>
</comment>